<name>A0A1F7GJ07_9BACT</name>
<organism evidence="2 3">
    <name type="scientific">Candidatus Roizmanbacteria bacterium RIFCSPHIGHO2_01_FULL_39_24</name>
    <dbReference type="NCBI Taxonomy" id="1802032"/>
    <lineage>
        <taxon>Bacteria</taxon>
        <taxon>Candidatus Roizmaniibacteriota</taxon>
    </lineage>
</organism>
<dbReference type="InterPro" id="IPR029063">
    <property type="entry name" value="SAM-dependent_MTases_sf"/>
</dbReference>
<dbReference type="InterPro" id="IPR013217">
    <property type="entry name" value="Methyltransf_12"/>
</dbReference>
<dbReference type="PANTHER" id="PTHR43667">
    <property type="entry name" value="CYCLOPROPANE-FATTY-ACYL-PHOSPHOLIPID SYNTHASE"/>
    <property type="match status" value="1"/>
</dbReference>
<gene>
    <name evidence="2" type="ORF">A2799_00775</name>
</gene>
<comment type="caution">
    <text evidence="2">The sequence shown here is derived from an EMBL/GenBank/DDBJ whole genome shotgun (WGS) entry which is preliminary data.</text>
</comment>
<evidence type="ECO:0000313" key="3">
    <source>
        <dbReference type="Proteomes" id="UP000176850"/>
    </source>
</evidence>
<dbReference type="SUPFAM" id="SSF53335">
    <property type="entry name" value="S-adenosyl-L-methionine-dependent methyltransferases"/>
    <property type="match status" value="1"/>
</dbReference>
<dbReference type="InterPro" id="IPR050723">
    <property type="entry name" value="CFA/CMAS"/>
</dbReference>
<evidence type="ECO:0000313" key="2">
    <source>
        <dbReference type="EMBL" id="OGK18913.1"/>
    </source>
</evidence>
<dbReference type="Gene3D" id="3.40.50.150">
    <property type="entry name" value="Vaccinia Virus protein VP39"/>
    <property type="match status" value="1"/>
</dbReference>
<accession>A0A1F7GJ07</accession>
<proteinExistence type="predicted"/>
<evidence type="ECO:0000259" key="1">
    <source>
        <dbReference type="Pfam" id="PF08242"/>
    </source>
</evidence>
<dbReference type="CDD" id="cd02440">
    <property type="entry name" value="AdoMet_MTases"/>
    <property type="match status" value="1"/>
</dbReference>
<dbReference type="AlphaFoldDB" id="A0A1F7GJ07"/>
<sequence>MNNPGTVRNSWNTVYLPGSKYKNEPPVQFIDTISSTLKKQSLLNGKGLYIGCGNGRNYIPLIEKGLDLIGLDISDVALKQISDRVPRLKDSLVHLSFDKYQTSQRFDYIIAIQVFQHGNYDDLKNNFQKVVHLLKPGGLFFLRNRASRTLTSEKYEIIDKTPHGGYTVKYLSGTKEGLEIHFLSEGEIDELPKIGLTPIVTPYIIKTPRTPPEEGEMVHWEGVWRKDG</sequence>
<dbReference type="Proteomes" id="UP000176850">
    <property type="component" value="Unassembled WGS sequence"/>
</dbReference>
<reference evidence="2 3" key="1">
    <citation type="journal article" date="2016" name="Nat. Commun.">
        <title>Thousands of microbial genomes shed light on interconnected biogeochemical processes in an aquifer system.</title>
        <authorList>
            <person name="Anantharaman K."/>
            <person name="Brown C.T."/>
            <person name="Hug L.A."/>
            <person name="Sharon I."/>
            <person name="Castelle C.J."/>
            <person name="Probst A.J."/>
            <person name="Thomas B.C."/>
            <person name="Singh A."/>
            <person name="Wilkins M.J."/>
            <person name="Karaoz U."/>
            <person name="Brodie E.L."/>
            <person name="Williams K.H."/>
            <person name="Hubbard S.S."/>
            <person name="Banfield J.F."/>
        </authorList>
    </citation>
    <scope>NUCLEOTIDE SEQUENCE [LARGE SCALE GENOMIC DNA]</scope>
</reference>
<dbReference type="EMBL" id="MFZH01000022">
    <property type="protein sequence ID" value="OGK18913.1"/>
    <property type="molecule type" value="Genomic_DNA"/>
</dbReference>
<feature type="domain" description="Methyltransferase type 12" evidence="1">
    <location>
        <begin position="49"/>
        <end position="140"/>
    </location>
</feature>
<protein>
    <recommendedName>
        <fullName evidence="1">Methyltransferase type 12 domain-containing protein</fullName>
    </recommendedName>
</protein>
<dbReference type="PANTHER" id="PTHR43667:SF2">
    <property type="entry name" value="FATTY ACID C-METHYL TRANSFERASE"/>
    <property type="match status" value="1"/>
</dbReference>
<dbReference type="Pfam" id="PF08242">
    <property type="entry name" value="Methyltransf_12"/>
    <property type="match status" value="1"/>
</dbReference>